<dbReference type="RefSeq" id="WP_353708328.1">
    <property type="nucleotide sequence ID" value="NZ_CP159290.1"/>
</dbReference>
<feature type="domain" description="Calcineurin-like phosphoesterase" evidence="2">
    <location>
        <begin position="205"/>
        <end position="400"/>
    </location>
</feature>
<dbReference type="Pfam" id="PF16542">
    <property type="entry name" value="PNKP_ligase"/>
    <property type="match status" value="1"/>
</dbReference>
<reference evidence="4" key="1">
    <citation type="submission" date="2024-06" db="EMBL/GenBank/DDBJ databases">
        <title>Complete genome sequence of the cellulolytic actinobacterium, Cellulosimicrobium ES-005.</title>
        <authorList>
            <person name="Matthews C.T."/>
            <person name="Underwood K.D."/>
            <person name="Ghanchi K.M."/>
            <person name="Fields S.D."/>
            <person name="Gardner S.G."/>
        </authorList>
    </citation>
    <scope>NUCLEOTIDE SEQUENCE</scope>
    <source>
        <strain evidence="4">ES-005</strain>
    </source>
</reference>
<dbReference type="SUPFAM" id="SSF56091">
    <property type="entry name" value="DNA ligase/mRNA capping enzyme, catalytic domain"/>
    <property type="match status" value="1"/>
</dbReference>
<dbReference type="Gene3D" id="3.40.50.300">
    <property type="entry name" value="P-loop containing nucleotide triphosphate hydrolases"/>
    <property type="match status" value="1"/>
</dbReference>
<dbReference type="GO" id="GO:0016791">
    <property type="term" value="F:phosphatase activity"/>
    <property type="evidence" value="ECO:0007669"/>
    <property type="project" value="TreeGrafter"/>
</dbReference>
<keyword evidence="4" id="KW-0808">Transferase</keyword>
<dbReference type="CDD" id="cd07423">
    <property type="entry name" value="MPP_Prp_like"/>
    <property type="match status" value="1"/>
</dbReference>
<dbReference type="InterPro" id="IPR004843">
    <property type="entry name" value="Calcineurin-like_PHP"/>
</dbReference>
<dbReference type="Gene3D" id="3.30.470.30">
    <property type="entry name" value="DNA ligase/mRNA capping enzyme"/>
    <property type="match status" value="2"/>
</dbReference>
<dbReference type="Pfam" id="PF00149">
    <property type="entry name" value="Metallophos"/>
    <property type="match status" value="1"/>
</dbReference>
<dbReference type="Gene3D" id="3.60.21.10">
    <property type="match status" value="1"/>
</dbReference>
<evidence type="ECO:0000313" key="4">
    <source>
        <dbReference type="EMBL" id="XCH30397.1"/>
    </source>
</evidence>
<name>A0AAU8G140_9MICO</name>
<proteinExistence type="predicted"/>
<dbReference type="Pfam" id="PF13671">
    <property type="entry name" value="AAA_33"/>
    <property type="match status" value="1"/>
</dbReference>
<dbReference type="GO" id="GO:0016301">
    <property type="term" value="F:kinase activity"/>
    <property type="evidence" value="ECO:0007669"/>
    <property type="project" value="UniProtKB-KW"/>
</dbReference>
<dbReference type="GO" id="GO:0005737">
    <property type="term" value="C:cytoplasm"/>
    <property type="evidence" value="ECO:0007669"/>
    <property type="project" value="TreeGrafter"/>
</dbReference>
<dbReference type="PANTHER" id="PTHR42850:SF7">
    <property type="entry name" value="BIS(5'-NUCLEOSYL)-TETRAPHOSPHATASE PRPE [ASYMMETRICAL]"/>
    <property type="match status" value="1"/>
</dbReference>
<dbReference type="SUPFAM" id="SSF52540">
    <property type="entry name" value="P-loop containing nucleoside triphosphate hydrolases"/>
    <property type="match status" value="1"/>
</dbReference>
<feature type="domain" description="Polynucleotide kinase-phosphatase ligase" evidence="3">
    <location>
        <begin position="493"/>
        <end position="899"/>
    </location>
</feature>
<evidence type="ECO:0000256" key="1">
    <source>
        <dbReference type="SAM" id="MobiDB-lite"/>
    </source>
</evidence>
<dbReference type="SUPFAM" id="SSF56300">
    <property type="entry name" value="Metallo-dependent phosphatases"/>
    <property type="match status" value="1"/>
</dbReference>
<dbReference type="InterPro" id="IPR029052">
    <property type="entry name" value="Metallo-depent_PP-like"/>
</dbReference>
<dbReference type="EMBL" id="CP159290">
    <property type="protein sequence ID" value="XCH30397.1"/>
    <property type="molecule type" value="Genomic_DNA"/>
</dbReference>
<organism evidence="4">
    <name type="scientific">Cellulosimicrobium sp. ES-005</name>
    <dbReference type="NCBI Taxonomy" id="3163031"/>
    <lineage>
        <taxon>Bacteria</taxon>
        <taxon>Bacillati</taxon>
        <taxon>Actinomycetota</taxon>
        <taxon>Actinomycetes</taxon>
        <taxon>Micrococcales</taxon>
        <taxon>Promicromonosporaceae</taxon>
        <taxon>Cellulosimicrobium</taxon>
    </lineage>
</organism>
<sequence length="904" mass="97436">MSERTSEPAAENTTEHAAESAGATRDLRLPASSLVVLVGVSGSGKSTFAREHFGPYETVSSDVCRGLVSNDENDQAATKAAFEVLETIVSKRLDANLLTVVDATNVQREARKTLVALARAHDVLPVAIVLDVPEKVAVERNAARADRGFGAHVVTRQRAALRSSLKSLQREGFRTVHVLRGEEEVAAARVVRTPLLTDRRDEHGPFDAIGDVHGCLDELVALLGELGYAVVRDDVGRPVDAAHPAGRRAIFLGDLVDRGPDSPGVLRLAMGMVRAGHALAVPGNHEHKLVRALGGRDVKVSHGLETTLAQLAEEPEEFRREVAEFCRDLVSHLVLDDGRLVVAHAGLKESYQGRASGRVRSFALYGDTTGETDEFGLPVRYPWADDYRGRAMVLYGHTPTPEAEWVNNTMCLDTGCVFGGRLSALRCPEKEVVQVPAAREYYAPARPFLPEDSDGAPVREPDLLSVADVLGRRAVETATHGRVTVGEEQAAGALEVMSRFAVDPRLLLYLPPTMSPVATSTLPGLLEHPDGAFAAYARDGVDRVVCEEKHMGSRAVLLVARDSGSADGSRVVAERFGVDAPGAVHTRTGRSFFDEPTTALLLGRVAAALDAAGTWDALGADWVLLDAEVLPWSLKADQLLRDQYASVGAAARAVMPAALAALAAAEARGADVGDLRRRTARRSTDAGLFVESYRRYRWDTGVAVDGDAAPDPLRGVQVAPFQVLASGTSARAGSAESAGTTYAERDHLWHLDVADRLVAADPALFRTTRRVVVDLADETSRAEGTAWWEELTAAGGEGMVVKPAANLVRRRGAPGKGGGLVQPGLKVRGREYLRIIYGPEYTEERNLERLRERSLGRKRSLALREYALGLEALDRVARGEPTWRVHEPVFAVLALESEPVDPRL</sequence>
<gene>
    <name evidence="4" type="ORF">ABRQ22_01490</name>
</gene>
<accession>A0AAU8G140</accession>
<dbReference type="PANTHER" id="PTHR42850">
    <property type="entry name" value="METALLOPHOSPHOESTERASE"/>
    <property type="match status" value="1"/>
</dbReference>
<evidence type="ECO:0000259" key="3">
    <source>
        <dbReference type="Pfam" id="PF16542"/>
    </source>
</evidence>
<protein>
    <submittedName>
        <fullName evidence="4">Polynucleotide kinase-phosphatase</fullName>
    </submittedName>
</protein>
<feature type="region of interest" description="Disordered" evidence="1">
    <location>
        <begin position="1"/>
        <end position="24"/>
    </location>
</feature>
<dbReference type="InterPro" id="IPR050126">
    <property type="entry name" value="Ap4A_hydrolase"/>
</dbReference>
<dbReference type="InterPro" id="IPR032380">
    <property type="entry name" value="PNKP_ligase_dom"/>
</dbReference>
<keyword evidence="4" id="KW-0418">Kinase</keyword>
<dbReference type="AlphaFoldDB" id="A0AAU8G140"/>
<dbReference type="NCBIfam" id="TIGR04075">
    <property type="entry name" value="bacter_Pnkp"/>
    <property type="match status" value="1"/>
</dbReference>
<dbReference type="InterPro" id="IPR041780">
    <property type="entry name" value="MPP_PrpE-like"/>
</dbReference>
<dbReference type="InterPro" id="IPR024028">
    <property type="entry name" value="PNKP_bac"/>
</dbReference>
<dbReference type="InterPro" id="IPR027417">
    <property type="entry name" value="P-loop_NTPase"/>
</dbReference>
<evidence type="ECO:0000259" key="2">
    <source>
        <dbReference type="Pfam" id="PF00149"/>
    </source>
</evidence>